<gene>
    <name evidence="1" type="ORF">N7539_006031</name>
</gene>
<dbReference type="Proteomes" id="UP001148312">
    <property type="component" value="Unassembled WGS sequence"/>
</dbReference>
<sequence length="84" mass="9030">MKKKAERGSVTQLAVSEPDYYNLTYFTNNMHDTVSERPKTASKAAVSGLSLTVGVLGVTCAKAHGRPRLLPPVLRVGVPGAWPH</sequence>
<evidence type="ECO:0000313" key="1">
    <source>
        <dbReference type="EMBL" id="KAJ5483831.1"/>
    </source>
</evidence>
<reference evidence="1" key="2">
    <citation type="journal article" date="2023" name="IMA Fungus">
        <title>Comparative genomic study of the Penicillium genus elucidates a diverse pangenome and 15 lateral gene transfer events.</title>
        <authorList>
            <person name="Petersen C."/>
            <person name="Sorensen T."/>
            <person name="Nielsen M.R."/>
            <person name="Sondergaard T.E."/>
            <person name="Sorensen J.L."/>
            <person name="Fitzpatrick D.A."/>
            <person name="Frisvad J.C."/>
            <person name="Nielsen K.L."/>
        </authorList>
    </citation>
    <scope>NUCLEOTIDE SEQUENCE</scope>
    <source>
        <strain evidence="1">IBT 30728</strain>
    </source>
</reference>
<evidence type="ECO:0000313" key="2">
    <source>
        <dbReference type="Proteomes" id="UP001148312"/>
    </source>
</evidence>
<protein>
    <submittedName>
        <fullName evidence="1">Uncharacterized protein</fullName>
    </submittedName>
</protein>
<organism evidence="1 2">
    <name type="scientific">Penicillium diatomitis</name>
    <dbReference type="NCBI Taxonomy" id="2819901"/>
    <lineage>
        <taxon>Eukaryota</taxon>
        <taxon>Fungi</taxon>
        <taxon>Dikarya</taxon>
        <taxon>Ascomycota</taxon>
        <taxon>Pezizomycotina</taxon>
        <taxon>Eurotiomycetes</taxon>
        <taxon>Eurotiomycetidae</taxon>
        <taxon>Eurotiales</taxon>
        <taxon>Aspergillaceae</taxon>
        <taxon>Penicillium</taxon>
    </lineage>
</organism>
<dbReference type="GeneID" id="81625882"/>
<reference evidence="1" key="1">
    <citation type="submission" date="2022-12" db="EMBL/GenBank/DDBJ databases">
        <authorList>
            <person name="Petersen C."/>
        </authorList>
    </citation>
    <scope>NUCLEOTIDE SEQUENCE</scope>
    <source>
        <strain evidence="1">IBT 30728</strain>
    </source>
</reference>
<keyword evidence="2" id="KW-1185">Reference proteome</keyword>
<accession>A0A9W9X4X5</accession>
<name>A0A9W9X4X5_9EURO</name>
<proteinExistence type="predicted"/>
<dbReference type="AlphaFoldDB" id="A0A9W9X4X5"/>
<dbReference type="EMBL" id="JAPWDQ010000007">
    <property type="protein sequence ID" value="KAJ5483831.1"/>
    <property type="molecule type" value="Genomic_DNA"/>
</dbReference>
<dbReference type="RefSeq" id="XP_056789101.1">
    <property type="nucleotide sequence ID" value="XM_056935633.1"/>
</dbReference>
<comment type="caution">
    <text evidence="1">The sequence shown here is derived from an EMBL/GenBank/DDBJ whole genome shotgun (WGS) entry which is preliminary data.</text>
</comment>